<organism evidence="1 2">
    <name type="scientific">Gigaspora margarita</name>
    <dbReference type="NCBI Taxonomy" id="4874"/>
    <lineage>
        <taxon>Eukaryota</taxon>
        <taxon>Fungi</taxon>
        <taxon>Fungi incertae sedis</taxon>
        <taxon>Mucoromycota</taxon>
        <taxon>Glomeromycotina</taxon>
        <taxon>Glomeromycetes</taxon>
        <taxon>Diversisporales</taxon>
        <taxon>Gigasporaceae</taxon>
        <taxon>Gigaspora</taxon>
    </lineage>
</organism>
<keyword evidence="2" id="KW-1185">Reference proteome</keyword>
<gene>
    <name evidence="1" type="ORF">GMARGA_LOCUS973</name>
</gene>
<dbReference type="EMBL" id="CAJVQB010000213">
    <property type="protein sequence ID" value="CAG8475281.1"/>
    <property type="molecule type" value="Genomic_DNA"/>
</dbReference>
<name>A0ABM8VY11_GIGMA</name>
<sequence length="131" mass="15008">MECDKTALTTNEKIMVMLIYNYFQKNKHYENTNLHKKVVLATGHHLLKEQQAEYINTICDLIFSANKSSTPFSIRILVLELSNLGFLVSHAQLKKCLGIAQQYWKGIEVEIDNQSNNDYNENLGASDLNLD</sequence>
<dbReference type="Proteomes" id="UP000789901">
    <property type="component" value="Unassembled WGS sequence"/>
</dbReference>
<protein>
    <submittedName>
        <fullName evidence="1">31088_t:CDS:1</fullName>
    </submittedName>
</protein>
<evidence type="ECO:0000313" key="1">
    <source>
        <dbReference type="EMBL" id="CAG8475281.1"/>
    </source>
</evidence>
<accession>A0ABM8VY11</accession>
<evidence type="ECO:0000313" key="2">
    <source>
        <dbReference type="Proteomes" id="UP000789901"/>
    </source>
</evidence>
<comment type="caution">
    <text evidence="1">The sequence shown here is derived from an EMBL/GenBank/DDBJ whole genome shotgun (WGS) entry which is preliminary data.</text>
</comment>
<reference evidence="1 2" key="1">
    <citation type="submission" date="2021-06" db="EMBL/GenBank/DDBJ databases">
        <authorList>
            <person name="Kallberg Y."/>
            <person name="Tangrot J."/>
            <person name="Rosling A."/>
        </authorList>
    </citation>
    <scope>NUCLEOTIDE SEQUENCE [LARGE SCALE GENOMIC DNA]</scope>
    <source>
        <strain evidence="1 2">120-4 pot B 10/14</strain>
    </source>
</reference>
<proteinExistence type="predicted"/>